<dbReference type="AlphaFoldDB" id="A0A1W4WVM1"/>
<dbReference type="InParanoid" id="A0A1W4WVM1"/>
<dbReference type="InterPro" id="IPR011039">
    <property type="entry name" value="TFIIF_interaction"/>
</dbReference>
<dbReference type="KEGG" id="apln:108736312"/>
<comment type="similarity">
    <text evidence="2 7">Belongs to the TFIIF alpha subunit family.</text>
</comment>
<dbReference type="GeneID" id="108736312"/>
<comment type="function">
    <text evidence="7">TFIIF is a general transcription initiation factor that binds to RNA polymerase II and helps to recruit it to the initiation complex in collaboration with TFIIB. It promotes transcription elongation.</text>
</comment>
<feature type="region of interest" description="Disordered" evidence="8">
    <location>
        <begin position="185"/>
        <end position="245"/>
    </location>
</feature>
<keyword evidence="6 7" id="KW-0539">Nucleus</keyword>
<evidence type="ECO:0000256" key="5">
    <source>
        <dbReference type="ARBA" id="ARBA00023163"/>
    </source>
</evidence>
<accession>A0A1W4WVM1</accession>
<sequence length="245" mass="28456">MASTAASSSTVQEYSIRVPKNLQKRYHVMRFNATLDVDISKWTQVKMERENNLKEFKGPDEETPRFGAGSEFGREAREEARRKKLGIIQRKYKPDDQPWILKSYGSTVKKFKGIREGGVSENASYYVFTHAADGAIEAFPLQEWYKFQPIQRFKALSAEEAEQEFSKRNKHLNYFSLMLRKRLKGDDEGDVEEEGEGKKQSGKKAKDLKISDMDEWMESSEDDSSDNEEEKDEEEKHDKKNKKSN</sequence>
<reference evidence="10" key="1">
    <citation type="submission" date="2025-08" db="UniProtKB">
        <authorList>
            <consortium name="RefSeq"/>
        </authorList>
    </citation>
    <scope>IDENTIFICATION</scope>
    <source>
        <tissue evidence="10">Entire body</tissue>
    </source>
</reference>
<evidence type="ECO:0000256" key="1">
    <source>
        <dbReference type="ARBA" id="ARBA00004123"/>
    </source>
</evidence>
<dbReference type="SUPFAM" id="SSF50916">
    <property type="entry name" value="Rap30/74 interaction domains"/>
    <property type="match status" value="1"/>
</dbReference>
<feature type="compositionally biased region" description="Acidic residues" evidence="8">
    <location>
        <begin position="213"/>
        <end position="235"/>
    </location>
</feature>
<dbReference type="GO" id="GO:0001096">
    <property type="term" value="F:TFIIF-class transcription factor complex binding"/>
    <property type="evidence" value="ECO:0007669"/>
    <property type="project" value="TreeGrafter"/>
</dbReference>
<dbReference type="OrthoDB" id="76676at2759"/>
<evidence type="ECO:0000256" key="4">
    <source>
        <dbReference type="ARBA" id="ARBA00023125"/>
    </source>
</evidence>
<dbReference type="GO" id="GO:0016251">
    <property type="term" value="F:RNA polymerase II general transcription initiation factor activity"/>
    <property type="evidence" value="ECO:0007669"/>
    <property type="project" value="TreeGrafter"/>
</dbReference>
<evidence type="ECO:0000313" key="9">
    <source>
        <dbReference type="Proteomes" id="UP000192223"/>
    </source>
</evidence>
<evidence type="ECO:0000256" key="7">
    <source>
        <dbReference type="RuleBase" id="RU366044"/>
    </source>
</evidence>
<evidence type="ECO:0000256" key="8">
    <source>
        <dbReference type="SAM" id="MobiDB-lite"/>
    </source>
</evidence>
<keyword evidence="5 7" id="KW-0804">Transcription</keyword>
<evidence type="ECO:0000256" key="6">
    <source>
        <dbReference type="ARBA" id="ARBA00023242"/>
    </source>
</evidence>
<dbReference type="Pfam" id="PF05793">
    <property type="entry name" value="TFIIF_alpha"/>
    <property type="match status" value="1"/>
</dbReference>
<protein>
    <recommendedName>
        <fullName evidence="7">Transcription initiation factor IIF subunit alpha</fullName>
    </recommendedName>
</protein>
<evidence type="ECO:0000256" key="2">
    <source>
        <dbReference type="ARBA" id="ARBA00005249"/>
    </source>
</evidence>
<organism evidence="9 10">
    <name type="scientific">Agrilus planipennis</name>
    <name type="common">Emerald ash borer</name>
    <name type="synonym">Agrilus marcopoli</name>
    <dbReference type="NCBI Taxonomy" id="224129"/>
    <lineage>
        <taxon>Eukaryota</taxon>
        <taxon>Metazoa</taxon>
        <taxon>Ecdysozoa</taxon>
        <taxon>Arthropoda</taxon>
        <taxon>Hexapoda</taxon>
        <taxon>Insecta</taxon>
        <taxon>Pterygota</taxon>
        <taxon>Neoptera</taxon>
        <taxon>Endopterygota</taxon>
        <taxon>Coleoptera</taxon>
        <taxon>Polyphaga</taxon>
        <taxon>Elateriformia</taxon>
        <taxon>Buprestoidea</taxon>
        <taxon>Buprestidae</taxon>
        <taxon>Agrilinae</taxon>
        <taxon>Agrilus</taxon>
    </lineage>
</organism>
<keyword evidence="4 7" id="KW-0238">DNA-binding</keyword>
<proteinExistence type="inferred from homology"/>
<dbReference type="STRING" id="224129.A0A1W4WVM1"/>
<dbReference type="InterPro" id="IPR008851">
    <property type="entry name" value="TFIIF-alpha"/>
</dbReference>
<dbReference type="PANTHER" id="PTHR13011:SF0">
    <property type="entry name" value="GENERAL TRANSCRIPTION FACTOR IIF SUBUNIT 1"/>
    <property type="match status" value="1"/>
</dbReference>
<dbReference type="GO" id="GO:0006367">
    <property type="term" value="P:transcription initiation at RNA polymerase II promoter"/>
    <property type="evidence" value="ECO:0007669"/>
    <property type="project" value="InterPro"/>
</dbReference>
<gene>
    <name evidence="10" type="primary">LOC108736312</name>
</gene>
<dbReference type="GO" id="GO:0003677">
    <property type="term" value="F:DNA binding"/>
    <property type="evidence" value="ECO:0007669"/>
    <property type="project" value="UniProtKB-KW"/>
</dbReference>
<name>A0A1W4WVM1_AGRPL</name>
<dbReference type="GO" id="GO:0005674">
    <property type="term" value="C:transcription factor TFIIF complex"/>
    <property type="evidence" value="ECO:0007669"/>
    <property type="project" value="TreeGrafter"/>
</dbReference>
<comment type="subcellular location">
    <subcellularLocation>
        <location evidence="1 7">Nucleus</location>
    </subcellularLocation>
</comment>
<dbReference type="PANTHER" id="PTHR13011">
    <property type="entry name" value="TFIIF-ALPHA"/>
    <property type="match status" value="1"/>
</dbReference>
<keyword evidence="3 7" id="KW-0805">Transcription regulation</keyword>
<dbReference type="Proteomes" id="UP000192223">
    <property type="component" value="Unplaced"/>
</dbReference>
<dbReference type="RefSeq" id="XP_018324188.1">
    <property type="nucleotide sequence ID" value="XM_018468686.2"/>
</dbReference>
<feature type="compositionally biased region" description="Basic and acidic residues" evidence="8">
    <location>
        <begin position="196"/>
        <end position="212"/>
    </location>
</feature>
<evidence type="ECO:0000313" key="10">
    <source>
        <dbReference type="RefSeq" id="XP_018324188.1"/>
    </source>
</evidence>
<dbReference type="GO" id="GO:0032968">
    <property type="term" value="P:positive regulation of transcription elongation by RNA polymerase II"/>
    <property type="evidence" value="ECO:0007669"/>
    <property type="project" value="InterPro"/>
</dbReference>
<keyword evidence="9" id="KW-1185">Reference proteome</keyword>
<evidence type="ECO:0000256" key="3">
    <source>
        <dbReference type="ARBA" id="ARBA00023015"/>
    </source>
</evidence>